<keyword evidence="7" id="KW-0804">Transcription</keyword>
<organism evidence="13 14">
    <name type="scientific">Iris pallida</name>
    <name type="common">Sweet iris</name>
    <dbReference type="NCBI Taxonomy" id="29817"/>
    <lineage>
        <taxon>Eukaryota</taxon>
        <taxon>Viridiplantae</taxon>
        <taxon>Streptophyta</taxon>
        <taxon>Embryophyta</taxon>
        <taxon>Tracheophyta</taxon>
        <taxon>Spermatophyta</taxon>
        <taxon>Magnoliopsida</taxon>
        <taxon>Liliopsida</taxon>
        <taxon>Asparagales</taxon>
        <taxon>Iridaceae</taxon>
        <taxon>Iridoideae</taxon>
        <taxon>Irideae</taxon>
        <taxon>Iris</taxon>
    </lineage>
</organism>
<evidence type="ECO:0000313" key="14">
    <source>
        <dbReference type="Proteomes" id="UP001140949"/>
    </source>
</evidence>
<dbReference type="InterPro" id="IPR009057">
    <property type="entry name" value="Homeodomain-like_sf"/>
</dbReference>
<dbReference type="GO" id="GO:0003677">
    <property type="term" value="F:DNA binding"/>
    <property type="evidence" value="ECO:0007669"/>
    <property type="project" value="UniProtKB-KW"/>
</dbReference>
<reference evidence="13" key="2">
    <citation type="submission" date="2023-04" db="EMBL/GenBank/DDBJ databases">
        <authorList>
            <person name="Bruccoleri R.E."/>
            <person name="Oakeley E.J."/>
            <person name="Faust A.-M."/>
            <person name="Dessus-Babus S."/>
            <person name="Altorfer M."/>
            <person name="Burckhardt D."/>
            <person name="Oertli M."/>
            <person name="Naumann U."/>
            <person name="Petersen F."/>
            <person name="Wong J."/>
        </authorList>
    </citation>
    <scope>NUCLEOTIDE SEQUENCE</scope>
    <source>
        <strain evidence="13">GSM-AAB239-AS_SAM_17_03QT</strain>
        <tissue evidence="13">Leaf</tissue>
    </source>
</reference>
<evidence type="ECO:0000256" key="9">
    <source>
        <dbReference type="PROSITE-ProRule" id="PRU00169"/>
    </source>
</evidence>
<dbReference type="FunFam" id="1.10.10.60:FF:000007">
    <property type="entry name" value="Two-component response regulator"/>
    <property type="match status" value="1"/>
</dbReference>
<feature type="domain" description="HTH myb-type" evidence="12">
    <location>
        <begin position="209"/>
        <end position="268"/>
    </location>
</feature>
<dbReference type="InterPro" id="IPR001005">
    <property type="entry name" value="SANT/Myb"/>
</dbReference>
<evidence type="ECO:0000256" key="10">
    <source>
        <dbReference type="SAM" id="MobiDB-lite"/>
    </source>
</evidence>
<keyword evidence="14" id="KW-1185">Reference proteome</keyword>
<dbReference type="Pfam" id="PF00072">
    <property type="entry name" value="Response_reg"/>
    <property type="match status" value="1"/>
</dbReference>
<dbReference type="PROSITE" id="PS51294">
    <property type="entry name" value="HTH_MYB"/>
    <property type="match status" value="1"/>
</dbReference>
<keyword evidence="8" id="KW-0539">Nucleus</keyword>
<feature type="compositionally biased region" description="Acidic residues" evidence="10">
    <location>
        <begin position="191"/>
        <end position="206"/>
    </location>
</feature>
<reference evidence="13" key="1">
    <citation type="journal article" date="2023" name="GigaByte">
        <title>Genome assembly of the bearded iris, Iris pallida Lam.</title>
        <authorList>
            <person name="Bruccoleri R.E."/>
            <person name="Oakeley E.J."/>
            <person name="Faust A.M.E."/>
            <person name="Altorfer M."/>
            <person name="Dessus-Babus S."/>
            <person name="Burckhardt D."/>
            <person name="Oertli M."/>
            <person name="Naumann U."/>
            <person name="Petersen F."/>
            <person name="Wong J."/>
        </authorList>
    </citation>
    <scope>NUCLEOTIDE SEQUENCE</scope>
    <source>
        <strain evidence="13">GSM-AAB239-AS_SAM_17_03QT</strain>
    </source>
</reference>
<dbReference type="NCBIfam" id="TIGR01557">
    <property type="entry name" value="myb_SHAQKYF"/>
    <property type="match status" value="1"/>
</dbReference>
<evidence type="ECO:0000313" key="13">
    <source>
        <dbReference type="EMBL" id="KAJ6846106.1"/>
    </source>
</evidence>
<dbReference type="InterPro" id="IPR017053">
    <property type="entry name" value="Response_reg_B-typ_pln"/>
</dbReference>
<dbReference type="GO" id="GO:0000160">
    <property type="term" value="P:phosphorelay signal transduction system"/>
    <property type="evidence" value="ECO:0007669"/>
    <property type="project" value="UniProtKB-KW"/>
</dbReference>
<protein>
    <submittedName>
        <fullName evidence="13">Two-component response regulator ORR22-like</fullName>
    </submittedName>
</protein>
<dbReference type="EMBL" id="JANAVB010005599">
    <property type="protein sequence ID" value="KAJ6846106.1"/>
    <property type="molecule type" value="Genomic_DNA"/>
</dbReference>
<dbReference type="Gene3D" id="1.10.10.60">
    <property type="entry name" value="Homeodomain-like"/>
    <property type="match status" value="1"/>
</dbReference>
<keyword evidence="3" id="KW-0902">Two-component regulatory system</keyword>
<feature type="domain" description="Response regulatory" evidence="11">
    <location>
        <begin position="22"/>
        <end position="137"/>
    </location>
</feature>
<dbReference type="Proteomes" id="UP001140949">
    <property type="component" value="Unassembled WGS sequence"/>
</dbReference>
<dbReference type="PANTHER" id="PTHR43874">
    <property type="entry name" value="TWO-COMPONENT RESPONSE REGULATOR"/>
    <property type="match status" value="1"/>
</dbReference>
<keyword evidence="2 9" id="KW-0597">Phosphoprotein</keyword>
<feature type="compositionally biased region" description="Basic and acidic residues" evidence="10">
    <location>
        <begin position="143"/>
        <end position="160"/>
    </location>
</feature>
<evidence type="ECO:0000256" key="7">
    <source>
        <dbReference type="ARBA" id="ARBA00023163"/>
    </source>
</evidence>
<keyword evidence="4" id="KW-0805">Transcription regulation</keyword>
<dbReference type="SMART" id="SM00448">
    <property type="entry name" value="REC"/>
    <property type="match status" value="1"/>
</dbReference>
<dbReference type="SUPFAM" id="SSF52172">
    <property type="entry name" value="CheY-like"/>
    <property type="match status" value="1"/>
</dbReference>
<dbReference type="InterPro" id="IPR045279">
    <property type="entry name" value="ARR-like"/>
</dbReference>
<dbReference type="AlphaFoldDB" id="A0AAX6HYJ1"/>
<gene>
    <name evidence="13" type="ORF">M6B38_278685</name>
</gene>
<dbReference type="Gene3D" id="3.40.50.2300">
    <property type="match status" value="1"/>
</dbReference>
<evidence type="ECO:0000256" key="8">
    <source>
        <dbReference type="ARBA" id="ARBA00023242"/>
    </source>
</evidence>
<dbReference type="InterPro" id="IPR011006">
    <property type="entry name" value="CheY-like_superfamily"/>
</dbReference>
<dbReference type="GO" id="GO:0009736">
    <property type="term" value="P:cytokinin-activated signaling pathway"/>
    <property type="evidence" value="ECO:0007669"/>
    <property type="project" value="InterPro"/>
</dbReference>
<evidence type="ECO:0000256" key="1">
    <source>
        <dbReference type="ARBA" id="ARBA00004123"/>
    </source>
</evidence>
<evidence type="ECO:0000256" key="3">
    <source>
        <dbReference type="ARBA" id="ARBA00023012"/>
    </source>
</evidence>
<dbReference type="PIRSF" id="PIRSF036392">
    <property type="entry name" value="RR_ARR_type-B"/>
    <property type="match status" value="1"/>
</dbReference>
<feature type="modified residue" description="4-aspartylphosphate" evidence="9">
    <location>
        <position position="73"/>
    </location>
</feature>
<dbReference type="GO" id="GO:0005634">
    <property type="term" value="C:nucleus"/>
    <property type="evidence" value="ECO:0007669"/>
    <property type="project" value="UniProtKB-SubCell"/>
</dbReference>
<dbReference type="PANTHER" id="PTHR43874:SF7">
    <property type="entry name" value="TWO-COMPONENT RESPONSE REGULATOR ARR10"/>
    <property type="match status" value="1"/>
</dbReference>
<dbReference type="GO" id="GO:0003700">
    <property type="term" value="F:DNA-binding transcription factor activity"/>
    <property type="evidence" value="ECO:0007669"/>
    <property type="project" value="InterPro"/>
</dbReference>
<evidence type="ECO:0000259" key="11">
    <source>
        <dbReference type="PROSITE" id="PS50110"/>
    </source>
</evidence>
<dbReference type="PROSITE" id="PS50110">
    <property type="entry name" value="RESPONSE_REGULATORY"/>
    <property type="match status" value="1"/>
</dbReference>
<evidence type="ECO:0000256" key="4">
    <source>
        <dbReference type="ARBA" id="ARBA00023015"/>
    </source>
</evidence>
<keyword evidence="6" id="KW-0010">Activator</keyword>
<proteinExistence type="predicted"/>
<feature type="region of interest" description="Disordered" evidence="10">
    <location>
        <begin position="143"/>
        <end position="212"/>
    </location>
</feature>
<name>A0AAX6HYJ1_IRIPA</name>
<dbReference type="InterPro" id="IPR017930">
    <property type="entry name" value="Myb_dom"/>
</dbReference>
<dbReference type="Pfam" id="PF00249">
    <property type="entry name" value="Myb_DNA-binding"/>
    <property type="match status" value="1"/>
</dbReference>
<comment type="subcellular location">
    <subcellularLocation>
        <location evidence="1">Nucleus</location>
    </subcellularLocation>
</comment>
<dbReference type="InterPro" id="IPR001789">
    <property type="entry name" value="Sig_transdc_resp-reg_receiver"/>
</dbReference>
<accession>A0AAX6HYJ1</accession>
<dbReference type="InterPro" id="IPR006447">
    <property type="entry name" value="Myb_dom_plants"/>
</dbReference>
<dbReference type="CDD" id="cd17584">
    <property type="entry name" value="REC_typeB_ARR-like"/>
    <property type="match status" value="1"/>
</dbReference>
<comment type="caution">
    <text evidence="13">The sequence shown here is derived from an EMBL/GenBank/DDBJ whole genome shotgun (WGS) entry which is preliminary data.</text>
</comment>
<evidence type="ECO:0000256" key="5">
    <source>
        <dbReference type="ARBA" id="ARBA00023125"/>
    </source>
</evidence>
<evidence type="ECO:0000256" key="6">
    <source>
        <dbReference type="ARBA" id="ARBA00023159"/>
    </source>
</evidence>
<evidence type="ECO:0000256" key="2">
    <source>
        <dbReference type="ARBA" id="ARBA00022553"/>
    </source>
</evidence>
<keyword evidence="5" id="KW-0238">DNA-binding</keyword>
<dbReference type="SUPFAM" id="SSF46689">
    <property type="entry name" value="Homeodomain-like"/>
    <property type="match status" value="1"/>
</dbReference>
<evidence type="ECO:0000259" key="12">
    <source>
        <dbReference type="PROSITE" id="PS51294"/>
    </source>
</evidence>
<sequence>MAVVERREMGGGGRDRFPIGMRVLAVDDDPICLKLLETLLIRCQYHVTTTNQAIVALSILRENRELFDLVISDVHMPDMDGFKLLELVGFELDLPVIMLSANGETQAVMKGITHGAVDYLLKPVRLEELKNIWQHVIRRRKFDPRDKNNPDSGDDGDKAHPVNFEGGQGYTGNGSCDRNEKYSKKRKDNNEEGEDDDEENEAENEDPSAQKKPRVVWSVELHRKFVAAVNQLGIDKAVPKRILDLMNVERLTRENVASHLQKYRLYLKRLSAVANQQANMVAALRGRDPSSYLPMDGYANLNALVGTRPLPGHTSFQPNGPLPRMNNLTGFGVHGFVPSGSGQLGRTLNTSNPISDLGKHQGIILPTIQGSQHGALLQGIPTSLELEKLQQPKATQEASNCLLGGLSGSGVPIGHSNSFASVTKNPPVLQASQHQTHSGGFSNLSSSGIPSISSDPFEIGVGDSSHFPDLGRCNQTWQGATPSAKFPMSTLPLSVPFSHSDPFSSNIRGNVSMIVSQLGHSGCAVTSSSVAMAPLVDPVMRNDAVDVQNHASSLLMTAGANGDANLLNFGSLGNSKLKWQESRQPPVQNPDLIYDSLSNTSLINIGVNDLSGGNQTLENGFSSTKTDMPMNKQTSSGAPFMTEESKNAKTNIGGHFNHKDKSLMEDMKSHSGFGSNGCSLDDLVNSMMKPERDDFNFVDGDLGCNDIFSLGACM</sequence>